<dbReference type="InterPro" id="IPR050109">
    <property type="entry name" value="HTH-type_TetR-like_transc_reg"/>
</dbReference>
<dbReference type="PANTHER" id="PTHR30055:SF234">
    <property type="entry name" value="HTH-TYPE TRANSCRIPTIONAL REGULATOR BETI"/>
    <property type="match status" value="1"/>
</dbReference>
<evidence type="ECO:0000256" key="2">
    <source>
        <dbReference type="ARBA" id="ARBA00023125"/>
    </source>
</evidence>
<evidence type="ECO:0000313" key="6">
    <source>
        <dbReference type="EMBL" id="MDQ7247901.1"/>
    </source>
</evidence>
<evidence type="ECO:0000256" key="4">
    <source>
        <dbReference type="PROSITE-ProRule" id="PRU00335"/>
    </source>
</evidence>
<dbReference type="Pfam" id="PF00440">
    <property type="entry name" value="TetR_N"/>
    <property type="match status" value="1"/>
</dbReference>
<name>A0ABU0YLK4_9PROT</name>
<dbReference type="PANTHER" id="PTHR30055">
    <property type="entry name" value="HTH-TYPE TRANSCRIPTIONAL REGULATOR RUTR"/>
    <property type="match status" value="1"/>
</dbReference>
<dbReference type="SUPFAM" id="SSF46689">
    <property type="entry name" value="Homeodomain-like"/>
    <property type="match status" value="1"/>
</dbReference>
<comment type="caution">
    <text evidence="6">The sequence shown here is derived from an EMBL/GenBank/DDBJ whole genome shotgun (WGS) entry which is preliminary data.</text>
</comment>
<keyword evidence="2 4" id="KW-0238">DNA-binding</keyword>
<dbReference type="EMBL" id="JAUYVI010000003">
    <property type="protein sequence ID" value="MDQ7247901.1"/>
    <property type="molecule type" value="Genomic_DNA"/>
</dbReference>
<dbReference type="Gene3D" id="1.10.357.10">
    <property type="entry name" value="Tetracycline Repressor, domain 2"/>
    <property type="match status" value="1"/>
</dbReference>
<dbReference type="PROSITE" id="PS50977">
    <property type="entry name" value="HTH_TETR_2"/>
    <property type="match status" value="1"/>
</dbReference>
<reference evidence="7" key="1">
    <citation type="submission" date="2023-08" db="EMBL/GenBank/DDBJ databases">
        <title>Rhodospirillaceae gen. nov., a novel taxon isolated from the Yangtze River Yuezi River estuary sludge.</title>
        <authorList>
            <person name="Ruan L."/>
        </authorList>
    </citation>
    <scope>NUCLEOTIDE SEQUENCE [LARGE SCALE GENOMIC DNA]</scope>
    <source>
        <strain evidence="7">R-7</strain>
    </source>
</reference>
<feature type="DNA-binding region" description="H-T-H motif" evidence="4">
    <location>
        <begin position="33"/>
        <end position="52"/>
    </location>
</feature>
<evidence type="ECO:0000256" key="1">
    <source>
        <dbReference type="ARBA" id="ARBA00023015"/>
    </source>
</evidence>
<accession>A0ABU0YLK4</accession>
<feature type="domain" description="HTH tetR-type" evidence="5">
    <location>
        <begin position="10"/>
        <end position="70"/>
    </location>
</feature>
<keyword evidence="1" id="KW-0805">Transcription regulation</keyword>
<dbReference type="PRINTS" id="PR00455">
    <property type="entry name" value="HTHTETR"/>
</dbReference>
<protein>
    <submittedName>
        <fullName evidence="6">TetR/AcrR family transcriptional regulator</fullName>
    </submittedName>
</protein>
<dbReference type="PROSITE" id="PS01081">
    <property type="entry name" value="HTH_TETR_1"/>
    <property type="match status" value="1"/>
</dbReference>
<dbReference type="Proteomes" id="UP001230156">
    <property type="component" value="Unassembled WGS sequence"/>
</dbReference>
<keyword evidence="3" id="KW-0804">Transcription</keyword>
<gene>
    <name evidence="6" type="ORF">Q8A70_09500</name>
</gene>
<dbReference type="InterPro" id="IPR001647">
    <property type="entry name" value="HTH_TetR"/>
</dbReference>
<organism evidence="6 7">
    <name type="scientific">Dongia sedimenti</name>
    <dbReference type="NCBI Taxonomy" id="3064282"/>
    <lineage>
        <taxon>Bacteria</taxon>
        <taxon>Pseudomonadati</taxon>
        <taxon>Pseudomonadota</taxon>
        <taxon>Alphaproteobacteria</taxon>
        <taxon>Rhodospirillales</taxon>
        <taxon>Dongiaceae</taxon>
        <taxon>Dongia</taxon>
    </lineage>
</organism>
<sequence>MAGLRERQKAGRRRDILAAAAKLFRRDGFADTSIEAIAAEAEVAAGTVYNYFQSKGDLLISLVALDGEEVRAAGKSIIANPPKDAVTAVHRLLTFYIDHSLIHLSKELWRNAMANALSQPSSEFGLAYAALDRKLADQVGELVACLQARGQIDGGVDSKTAGDVLFEVVNSLFQVFVAREEMPIALLKKALARQVRLVFSGLGNSEG</sequence>
<keyword evidence="7" id="KW-1185">Reference proteome</keyword>
<evidence type="ECO:0000256" key="3">
    <source>
        <dbReference type="ARBA" id="ARBA00023163"/>
    </source>
</evidence>
<evidence type="ECO:0000259" key="5">
    <source>
        <dbReference type="PROSITE" id="PS50977"/>
    </source>
</evidence>
<dbReference type="InterPro" id="IPR009057">
    <property type="entry name" value="Homeodomain-like_sf"/>
</dbReference>
<evidence type="ECO:0000313" key="7">
    <source>
        <dbReference type="Proteomes" id="UP001230156"/>
    </source>
</evidence>
<dbReference type="InterPro" id="IPR023772">
    <property type="entry name" value="DNA-bd_HTH_TetR-type_CS"/>
</dbReference>
<proteinExistence type="predicted"/>
<dbReference type="RefSeq" id="WP_379955344.1">
    <property type="nucleotide sequence ID" value="NZ_JAUYVI010000003.1"/>
</dbReference>